<evidence type="ECO:0000256" key="3">
    <source>
        <dbReference type="ARBA" id="ARBA00022839"/>
    </source>
</evidence>
<evidence type="ECO:0000256" key="4">
    <source>
        <dbReference type="PROSITE-ProRule" id="PRU00042"/>
    </source>
</evidence>
<proteinExistence type="predicted"/>
<dbReference type="AlphaFoldDB" id="A0A7H8QUS8"/>
<evidence type="ECO:0000256" key="2">
    <source>
        <dbReference type="ARBA" id="ARBA00022801"/>
    </source>
</evidence>
<dbReference type="Gene3D" id="3.30.420.10">
    <property type="entry name" value="Ribonuclease H-like superfamily/Ribonuclease H"/>
    <property type="match status" value="1"/>
</dbReference>
<keyword evidence="4" id="KW-0862">Zinc</keyword>
<evidence type="ECO:0000313" key="7">
    <source>
        <dbReference type="Proteomes" id="UP000509510"/>
    </source>
</evidence>
<name>A0A7H8QUS8_TALRU</name>
<protein>
    <recommendedName>
        <fullName evidence="5">C2H2-type domain-containing protein</fullName>
    </recommendedName>
</protein>
<keyword evidence="2" id="KW-0378">Hydrolase</keyword>
<dbReference type="Gene3D" id="3.30.160.60">
    <property type="entry name" value="Classic Zinc Finger"/>
    <property type="match status" value="1"/>
</dbReference>
<keyword evidence="1" id="KW-0540">Nuclease</keyword>
<dbReference type="KEGG" id="trg:TRUGW13939_04333"/>
<dbReference type="GO" id="GO:0000027">
    <property type="term" value="P:ribosomal large subunit assembly"/>
    <property type="evidence" value="ECO:0007669"/>
    <property type="project" value="TreeGrafter"/>
</dbReference>
<dbReference type="GO" id="GO:0008270">
    <property type="term" value="F:zinc ion binding"/>
    <property type="evidence" value="ECO:0007669"/>
    <property type="project" value="UniProtKB-KW"/>
</dbReference>
<organism evidence="6 7">
    <name type="scientific">Talaromyces rugulosus</name>
    <name type="common">Penicillium rugulosum</name>
    <dbReference type="NCBI Taxonomy" id="121627"/>
    <lineage>
        <taxon>Eukaryota</taxon>
        <taxon>Fungi</taxon>
        <taxon>Dikarya</taxon>
        <taxon>Ascomycota</taxon>
        <taxon>Pezizomycotina</taxon>
        <taxon>Eurotiomycetes</taxon>
        <taxon>Eurotiomycetidae</taxon>
        <taxon>Eurotiales</taxon>
        <taxon>Trichocomaceae</taxon>
        <taxon>Talaromyces</taxon>
        <taxon>Talaromyces sect. Islandici</taxon>
    </lineage>
</organism>
<dbReference type="GO" id="GO:0006364">
    <property type="term" value="P:rRNA processing"/>
    <property type="evidence" value="ECO:0007669"/>
    <property type="project" value="TreeGrafter"/>
</dbReference>
<dbReference type="GO" id="GO:0003676">
    <property type="term" value="F:nucleic acid binding"/>
    <property type="evidence" value="ECO:0007669"/>
    <property type="project" value="InterPro"/>
</dbReference>
<dbReference type="PANTHER" id="PTHR12801">
    <property type="entry name" value="RNA EXONUCLEASE REXO1 / RECO3 FAMILY MEMBER-RELATED"/>
    <property type="match status" value="1"/>
</dbReference>
<evidence type="ECO:0000313" key="6">
    <source>
        <dbReference type="EMBL" id="QKX57225.1"/>
    </source>
</evidence>
<gene>
    <name evidence="6" type="ORF">TRUGW13939_04333</name>
</gene>
<dbReference type="PROSITE" id="PS50157">
    <property type="entry name" value="ZINC_FINGER_C2H2_2"/>
    <property type="match status" value="1"/>
</dbReference>
<accession>A0A7H8QUS8</accession>
<keyword evidence="3" id="KW-0269">Exonuclease</keyword>
<reference evidence="7" key="1">
    <citation type="submission" date="2020-06" db="EMBL/GenBank/DDBJ databases">
        <title>A chromosome-scale genome assembly of Talaromyces rugulosus W13939.</title>
        <authorList>
            <person name="Wang B."/>
            <person name="Guo L."/>
            <person name="Ye K."/>
            <person name="Wang L."/>
        </authorList>
    </citation>
    <scope>NUCLEOTIDE SEQUENCE [LARGE SCALE GENOMIC DNA]</scope>
    <source>
        <strain evidence="7">W13939</strain>
    </source>
</reference>
<dbReference type="PANTHER" id="PTHR12801:SF114">
    <property type="entry name" value="EXONUCLEASE, PUTATIVE (AFU_ORTHOLOGUE AFUA_7G00870)-RELATED"/>
    <property type="match status" value="1"/>
</dbReference>
<dbReference type="GeneID" id="55991835"/>
<evidence type="ECO:0000259" key="5">
    <source>
        <dbReference type="PROSITE" id="PS50157"/>
    </source>
</evidence>
<dbReference type="OrthoDB" id="16516at2759"/>
<dbReference type="EMBL" id="CP055899">
    <property type="protein sequence ID" value="QKX57225.1"/>
    <property type="molecule type" value="Genomic_DNA"/>
</dbReference>
<dbReference type="InterPro" id="IPR036397">
    <property type="entry name" value="RNaseH_sf"/>
</dbReference>
<dbReference type="Proteomes" id="UP000509510">
    <property type="component" value="Chromosome II"/>
</dbReference>
<feature type="domain" description="C2H2-type" evidence="5">
    <location>
        <begin position="33"/>
        <end position="61"/>
    </location>
</feature>
<keyword evidence="4" id="KW-0479">Metal-binding</keyword>
<dbReference type="SUPFAM" id="SSF53098">
    <property type="entry name" value="Ribonuclease H-like"/>
    <property type="match status" value="1"/>
</dbReference>
<keyword evidence="7" id="KW-1185">Reference proteome</keyword>
<dbReference type="RefSeq" id="XP_035343403.1">
    <property type="nucleotide sequence ID" value="XM_035487510.1"/>
</dbReference>
<keyword evidence="4" id="KW-0863">Zinc-finger</keyword>
<dbReference type="InterPro" id="IPR047021">
    <property type="entry name" value="REXO1/3/4-like"/>
</dbReference>
<dbReference type="GO" id="GO:0004527">
    <property type="term" value="F:exonuclease activity"/>
    <property type="evidence" value="ECO:0007669"/>
    <property type="project" value="UniProtKB-KW"/>
</dbReference>
<dbReference type="GO" id="GO:0005634">
    <property type="term" value="C:nucleus"/>
    <property type="evidence" value="ECO:0007669"/>
    <property type="project" value="TreeGrafter"/>
</dbReference>
<dbReference type="SMART" id="SM00355">
    <property type="entry name" value="ZnF_C2H2"/>
    <property type="match status" value="2"/>
</dbReference>
<evidence type="ECO:0000256" key="1">
    <source>
        <dbReference type="ARBA" id="ARBA00022722"/>
    </source>
</evidence>
<dbReference type="InterPro" id="IPR013087">
    <property type="entry name" value="Znf_C2H2_type"/>
</dbReference>
<dbReference type="PROSITE" id="PS00028">
    <property type="entry name" value="ZINC_FINGER_C2H2_1"/>
    <property type="match status" value="1"/>
</dbReference>
<sequence>METKEYTCEICGKVSASKRAFRNHCFSEGHHQFKCGFCQKAFIIQQAKDDHERMKHAAPATVPTRTATDLRKASRGWDTYSVLSKSNQEETYAALILACHARKLLELQGYILPRSIRVDMKEVTCISYANFRETPRPLHQSTNTVKRKAVTLHCEWVLVDIDRPTVALISAVDTLTGDVLLNAYVSPGGNKVSNWRTAITGLTRSKMRRVERDEQVLSGWKDARHRLFECIDSDTVLVGHELPTSLAVLGIFHQRILDTRILMAQVAFGKNVSKFPITWGLEHISCTLFQEEMSPVDGYRNCLERARVSREIALCVQVEVLLKSWGENARNEYRHQQNIRSEMIKQSIDELLAEYRLPKKVKNVKVGVLIEGLDS</sequence>
<dbReference type="InterPro" id="IPR012337">
    <property type="entry name" value="RNaseH-like_sf"/>
</dbReference>